<dbReference type="Pfam" id="PF01171">
    <property type="entry name" value="ATP_bind_3"/>
    <property type="match status" value="1"/>
</dbReference>
<dbReference type="SUPFAM" id="SSF56037">
    <property type="entry name" value="PheT/TilS domain"/>
    <property type="match status" value="1"/>
</dbReference>
<comment type="domain">
    <text evidence="8">The N-terminal region contains the highly conserved SGGXDS motif, predicted to be a P-loop motif involved in ATP binding.</text>
</comment>
<evidence type="ECO:0000256" key="1">
    <source>
        <dbReference type="ARBA" id="ARBA00004496"/>
    </source>
</evidence>
<dbReference type="GO" id="GO:0032267">
    <property type="term" value="F:tRNA(Ile)-lysidine synthase activity"/>
    <property type="evidence" value="ECO:0007669"/>
    <property type="project" value="UniProtKB-EC"/>
</dbReference>
<evidence type="ECO:0000256" key="5">
    <source>
        <dbReference type="ARBA" id="ARBA00022741"/>
    </source>
</evidence>
<dbReference type="NCBIfam" id="TIGR02433">
    <property type="entry name" value="lysidine_TilS_C"/>
    <property type="match status" value="1"/>
</dbReference>
<dbReference type="EC" id="6.3.4.19" evidence="8"/>
<proteinExistence type="inferred from homology"/>
<dbReference type="CDD" id="cd01992">
    <property type="entry name" value="TilS_N"/>
    <property type="match status" value="1"/>
</dbReference>
<reference evidence="10 11" key="1">
    <citation type="submission" date="2016-11" db="EMBL/GenBank/DDBJ databases">
        <authorList>
            <person name="Jaros S."/>
            <person name="Januszkiewicz K."/>
            <person name="Wedrychowicz H."/>
        </authorList>
    </citation>
    <scope>NUCLEOTIDE SEQUENCE [LARGE SCALE GENOMIC DNA]</scope>
    <source>
        <strain evidence="10 11">DSM 2631</strain>
    </source>
</reference>
<dbReference type="Pfam" id="PF11734">
    <property type="entry name" value="TilS_C"/>
    <property type="match status" value="1"/>
</dbReference>
<dbReference type="Gene3D" id="3.40.50.620">
    <property type="entry name" value="HUPs"/>
    <property type="match status" value="1"/>
</dbReference>
<dbReference type="Proteomes" id="UP000184035">
    <property type="component" value="Unassembled WGS sequence"/>
</dbReference>
<evidence type="ECO:0000256" key="6">
    <source>
        <dbReference type="ARBA" id="ARBA00022840"/>
    </source>
</evidence>
<keyword evidence="6 8" id="KW-0067">ATP-binding</keyword>
<dbReference type="PANTHER" id="PTHR43033">
    <property type="entry name" value="TRNA(ILE)-LYSIDINE SYNTHASE-RELATED"/>
    <property type="match status" value="1"/>
</dbReference>
<keyword evidence="2 8" id="KW-0963">Cytoplasm</keyword>
<keyword evidence="11" id="KW-1185">Reference proteome</keyword>
<dbReference type="AlphaFoldDB" id="A0A1M4TFK6"/>
<dbReference type="STRING" id="1533.SAMN05443638_102164"/>
<dbReference type="InterPro" id="IPR020825">
    <property type="entry name" value="Phe-tRNA_synthase-like_B3/B4"/>
</dbReference>
<dbReference type="SUPFAM" id="SSF52402">
    <property type="entry name" value="Adenine nucleotide alpha hydrolases-like"/>
    <property type="match status" value="1"/>
</dbReference>
<dbReference type="Gene3D" id="1.20.59.20">
    <property type="match status" value="1"/>
</dbReference>
<dbReference type="GO" id="GO:0006400">
    <property type="term" value="P:tRNA modification"/>
    <property type="evidence" value="ECO:0007669"/>
    <property type="project" value="UniProtKB-UniRule"/>
</dbReference>
<dbReference type="NCBIfam" id="TIGR02432">
    <property type="entry name" value="lysidine_TilS_N"/>
    <property type="match status" value="1"/>
</dbReference>
<dbReference type="InterPro" id="IPR012795">
    <property type="entry name" value="tRNA_Ile_lys_synt_N"/>
</dbReference>
<evidence type="ECO:0000313" key="10">
    <source>
        <dbReference type="EMBL" id="SHE43077.1"/>
    </source>
</evidence>
<keyword evidence="4 8" id="KW-0819">tRNA processing</keyword>
<organism evidence="10 11">
    <name type="scientific">Clostridium fallax</name>
    <dbReference type="NCBI Taxonomy" id="1533"/>
    <lineage>
        <taxon>Bacteria</taxon>
        <taxon>Bacillati</taxon>
        <taxon>Bacillota</taxon>
        <taxon>Clostridia</taxon>
        <taxon>Eubacteriales</taxon>
        <taxon>Clostridiaceae</taxon>
        <taxon>Clostridium</taxon>
    </lineage>
</organism>
<dbReference type="InterPro" id="IPR014729">
    <property type="entry name" value="Rossmann-like_a/b/a_fold"/>
</dbReference>
<dbReference type="SMART" id="SM00977">
    <property type="entry name" value="TilS_C"/>
    <property type="match status" value="1"/>
</dbReference>
<evidence type="ECO:0000256" key="7">
    <source>
        <dbReference type="ARBA" id="ARBA00048539"/>
    </source>
</evidence>
<feature type="binding site" evidence="8">
    <location>
        <begin position="26"/>
        <end position="31"/>
    </location>
    <ligand>
        <name>ATP</name>
        <dbReference type="ChEBI" id="CHEBI:30616"/>
    </ligand>
</feature>
<keyword evidence="3 8" id="KW-0436">Ligase</keyword>
<evidence type="ECO:0000256" key="8">
    <source>
        <dbReference type="HAMAP-Rule" id="MF_01161"/>
    </source>
</evidence>
<comment type="function">
    <text evidence="8">Ligates lysine onto the cytidine present at position 34 of the AUA codon-specific tRNA(Ile) that contains the anticodon CAU, in an ATP-dependent manner. Cytidine is converted to lysidine, thus changing the amino acid specificity of the tRNA from methionine to isoleucine.</text>
</comment>
<dbReference type="GO" id="GO:0005737">
    <property type="term" value="C:cytoplasm"/>
    <property type="evidence" value="ECO:0007669"/>
    <property type="project" value="UniProtKB-SubCell"/>
</dbReference>
<dbReference type="PANTHER" id="PTHR43033:SF1">
    <property type="entry name" value="TRNA(ILE)-LYSIDINE SYNTHASE-RELATED"/>
    <property type="match status" value="1"/>
</dbReference>
<keyword evidence="5 8" id="KW-0547">Nucleotide-binding</keyword>
<dbReference type="Gene3D" id="3.50.40.10">
    <property type="entry name" value="Phenylalanyl-trna Synthetase, Chain B, domain 3"/>
    <property type="match status" value="1"/>
</dbReference>
<evidence type="ECO:0000259" key="9">
    <source>
        <dbReference type="SMART" id="SM00977"/>
    </source>
</evidence>
<comment type="similarity">
    <text evidence="8">Belongs to the tRNA(Ile)-lysidine synthase family.</text>
</comment>
<evidence type="ECO:0000256" key="2">
    <source>
        <dbReference type="ARBA" id="ARBA00022490"/>
    </source>
</evidence>
<dbReference type="RefSeq" id="WP_072892566.1">
    <property type="nucleotide sequence ID" value="NZ_FQVM01000002.1"/>
</dbReference>
<dbReference type="OrthoDB" id="9807403at2"/>
<accession>A0A1M4TFK6</accession>
<feature type="domain" description="Lysidine-tRNA(Ile) synthetase C-terminal" evidence="9">
    <location>
        <begin position="388"/>
        <end position="460"/>
    </location>
</feature>
<sequence length="467" mass="54508">MRQKIIEYIRQYNMIKNGDRVLVALSGGPDSICLLHILNSLKDILNIEIFVAHVNHCLRGDDADEDERYVKEFCEKLQIPCYIKKANINKIAEERKISSEMAGREIRYEFFDEIFKNENLNKIAIAHNANDQAETILMRIMRGTGLEGLIGIKPIRDYKYIRPILCLTRDEIEKYCESNNLNPRIDKTNLENIYSRNKIRLDMIPYIKENFNSDIVSTLNRLASLSAIDQEYIEGVCDEKYERFCKEYRESITIDKGAFKENRAILSRIIRKVYIKLNGNGYNFEMKHIDDIVSLQKGETGKEIHLPNDIICKNIYGEISIYLNNKKNDFKLDEIFISKNQLKTLKNINLLEKIGYDICIDIFPNKSIQFDNNSLIKYFDYDKIKEGITIRAKKDGDKIIPLGMNGSKKIKSIFIDAKIPKEERNKIPLVCFDQEIAWIVGLKVSNLFKVSKKTQDIIKIKFIERKR</sequence>
<dbReference type="HAMAP" id="MF_01161">
    <property type="entry name" value="tRNA_Ile_lys_synt"/>
    <property type="match status" value="1"/>
</dbReference>
<evidence type="ECO:0000256" key="4">
    <source>
        <dbReference type="ARBA" id="ARBA00022694"/>
    </source>
</evidence>
<gene>
    <name evidence="8" type="primary">tilS</name>
    <name evidence="10" type="ORF">SAMN05443638_102164</name>
</gene>
<comment type="subcellular location">
    <subcellularLocation>
        <location evidence="1 8">Cytoplasm</location>
    </subcellularLocation>
</comment>
<dbReference type="SUPFAM" id="SSF82829">
    <property type="entry name" value="MesJ substrate recognition domain-like"/>
    <property type="match status" value="1"/>
</dbReference>
<protein>
    <recommendedName>
        <fullName evidence="8">tRNA(Ile)-lysidine synthase</fullName>
        <ecNumber evidence="8">6.3.4.19</ecNumber>
    </recommendedName>
    <alternativeName>
        <fullName evidence="8">tRNA(Ile)-2-lysyl-cytidine synthase</fullName>
    </alternativeName>
    <alternativeName>
        <fullName evidence="8">tRNA(Ile)-lysidine synthetase</fullName>
    </alternativeName>
</protein>
<comment type="catalytic activity">
    <reaction evidence="7 8">
        <text>cytidine(34) in tRNA(Ile2) + L-lysine + ATP = lysidine(34) in tRNA(Ile2) + AMP + diphosphate + H(+)</text>
        <dbReference type="Rhea" id="RHEA:43744"/>
        <dbReference type="Rhea" id="RHEA-COMP:10625"/>
        <dbReference type="Rhea" id="RHEA-COMP:10670"/>
        <dbReference type="ChEBI" id="CHEBI:15378"/>
        <dbReference type="ChEBI" id="CHEBI:30616"/>
        <dbReference type="ChEBI" id="CHEBI:32551"/>
        <dbReference type="ChEBI" id="CHEBI:33019"/>
        <dbReference type="ChEBI" id="CHEBI:82748"/>
        <dbReference type="ChEBI" id="CHEBI:83665"/>
        <dbReference type="ChEBI" id="CHEBI:456215"/>
        <dbReference type="EC" id="6.3.4.19"/>
    </reaction>
</comment>
<dbReference type="InterPro" id="IPR012094">
    <property type="entry name" value="tRNA_Ile_lys_synt"/>
</dbReference>
<name>A0A1M4TFK6_9CLOT</name>
<dbReference type="EMBL" id="FQVM01000002">
    <property type="protein sequence ID" value="SHE43077.1"/>
    <property type="molecule type" value="Genomic_DNA"/>
</dbReference>
<dbReference type="GO" id="GO:0005524">
    <property type="term" value="F:ATP binding"/>
    <property type="evidence" value="ECO:0007669"/>
    <property type="project" value="UniProtKB-UniRule"/>
</dbReference>
<dbReference type="InterPro" id="IPR011063">
    <property type="entry name" value="TilS/TtcA_N"/>
</dbReference>
<evidence type="ECO:0000256" key="3">
    <source>
        <dbReference type="ARBA" id="ARBA00022598"/>
    </source>
</evidence>
<dbReference type="InterPro" id="IPR012796">
    <property type="entry name" value="Lysidine-tRNA-synth_C"/>
</dbReference>
<evidence type="ECO:0000313" key="11">
    <source>
        <dbReference type="Proteomes" id="UP000184035"/>
    </source>
</evidence>